<dbReference type="Proteomes" id="UP000230750">
    <property type="component" value="Unassembled WGS sequence"/>
</dbReference>
<feature type="compositionally biased region" description="Low complexity" evidence="1">
    <location>
        <begin position="108"/>
        <end position="124"/>
    </location>
</feature>
<accession>A0A2G8KJR6</accession>
<feature type="region of interest" description="Disordered" evidence="1">
    <location>
        <begin position="1"/>
        <end position="32"/>
    </location>
</feature>
<dbReference type="EMBL" id="MRZV01000533">
    <property type="protein sequence ID" value="PIK48251.1"/>
    <property type="molecule type" value="Genomic_DNA"/>
</dbReference>
<dbReference type="AlphaFoldDB" id="A0A2G8KJR6"/>
<feature type="compositionally biased region" description="Polar residues" evidence="1">
    <location>
        <begin position="14"/>
        <end position="32"/>
    </location>
</feature>
<sequence>MAGGRDNAVPGHGHSNNQTHGGQSTPLRINPITTTSKYSTTVYIPRGFIKPQPSVAYAASGSGTDKRGQTYGSEHPSYTAKTATAMRRDSSSQRYNYNYGEKDLNAKPRPFSSRQPPRQFETDF</sequence>
<protein>
    <submittedName>
        <fullName evidence="2">Uncharacterized protein</fullName>
    </submittedName>
</protein>
<proteinExistence type="predicted"/>
<feature type="region of interest" description="Disordered" evidence="1">
    <location>
        <begin position="51"/>
        <end position="124"/>
    </location>
</feature>
<evidence type="ECO:0000313" key="2">
    <source>
        <dbReference type="EMBL" id="PIK48251.1"/>
    </source>
</evidence>
<evidence type="ECO:0000256" key="1">
    <source>
        <dbReference type="SAM" id="MobiDB-lite"/>
    </source>
</evidence>
<organism evidence="2 3">
    <name type="scientific">Stichopus japonicus</name>
    <name type="common">Sea cucumber</name>
    <dbReference type="NCBI Taxonomy" id="307972"/>
    <lineage>
        <taxon>Eukaryota</taxon>
        <taxon>Metazoa</taxon>
        <taxon>Echinodermata</taxon>
        <taxon>Eleutherozoa</taxon>
        <taxon>Echinozoa</taxon>
        <taxon>Holothuroidea</taxon>
        <taxon>Aspidochirotacea</taxon>
        <taxon>Aspidochirotida</taxon>
        <taxon>Stichopodidae</taxon>
        <taxon>Apostichopus</taxon>
    </lineage>
</organism>
<comment type="caution">
    <text evidence="2">The sequence shown here is derived from an EMBL/GenBank/DDBJ whole genome shotgun (WGS) entry which is preliminary data.</text>
</comment>
<reference evidence="2 3" key="1">
    <citation type="journal article" date="2017" name="PLoS Biol.">
        <title>The sea cucumber genome provides insights into morphological evolution and visceral regeneration.</title>
        <authorList>
            <person name="Zhang X."/>
            <person name="Sun L."/>
            <person name="Yuan J."/>
            <person name="Sun Y."/>
            <person name="Gao Y."/>
            <person name="Zhang L."/>
            <person name="Li S."/>
            <person name="Dai H."/>
            <person name="Hamel J.F."/>
            <person name="Liu C."/>
            <person name="Yu Y."/>
            <person name="Liu S."/>
            <person name="Lin W."/>
            <person name="Guo K."/>
            <person name="Jin S."/>
            <person name="Xu P."/>
            <person name="Storey K.B."/>
            <person name="Huan P."/>
            <person name="Zhang T."/>
            <person name="Zhou Y."/>
            <person name="Zhang J."/>
            <person name="Lin C."/>
            <person name="Li X."/>
            <person name="Xing L."/>
            <person name="Huo D."/>
            <person name="Sun M."/>
            <person name="Wang L."/>
            <person name="Mercier A."/>
            <person name="Li F."/>
            <person name="Yang H."/>
            <person name="Xiang J."/>
        </authorList>
    </citation>
    <scope>NUCLEOTIDE SEQUENCE [LARGE SCALE GENOMIC DNA]</scope>
    <source>
        <strain evidence="2">Shaxun</strain>
        <tissue evidence="2">Muscle</tissue>
    </source>
</reference>
<gene>
    <name evidence="2" type="ORF">BSL78_14895</name>
</gene>
<keyword evidence="3" id="KW-1185">Reference proteome</keyword>
<evidence type="ECO:0000313" key="3">
    <source>
        <dbReference type="Proteomes" id="UP000230750"/>
    </source>
</evidence>
<name>A0A2G8KJR6_STIJA</name>